<sequence>MNARVPYVYAGLSVLEASFAQYRAARRGLGPDRFRVLPPYDVSGDWKLDPLAAFKPSSPLHGKIGTILAFDVLEHVPHFERTVAAMVAALRPGGLLVEQSPFEEGDEAGVHEHNGTDTRLHTSRHGVTMAQAMGPTMKHVGGSVGTSGTHLWRKRGVDGEWKDTCCISGFWPDNCRGWQKRCNLK</sequence>
<dbReference type="Proteomes" id="UP000037460">
    <property type="component" value="Unassembled WGS sequence"/>
</dbReference>
<evidence type="ECO:0000313" key="2">
    <source>
        <dbReference type="Proteomes" id="UP000037460"/>
    </source>
</evidence>
<keyword evidence="2" id="KW-1185">Reference proteome</keyword>
<dbReference type="Gene3D" id="3.40.50.150">
    <property type="entry name" value="Vaccinia Virus protein VP39"/>
    <property type="match status" value="1"/>
</dbReference>
<evidence type="ECO:0008006" key="3">
    <source>
        <dbReference type="Google" id="ProtNLM"/>
    </source>
</evidence>
<dbReference type="Pfam" id="PF13489">
    <property type="entry name" value="Methyltransf_23"/>
    <property type="match status" value="1"/>
</dbReference>
<gene>
    <name evidence="1" type="ORF">Ctob_014639</name>
</gene>
<dbReference type="EMBL" id="JWZX01000069">
    <property type="protein sequence ID" value="KOO53783.1"/>
    <property type="molecule type" value="Genomic_DNA"/>
</dbReference>
<comment type="caution">
    <text evidence="1">The sequence shown here is derived from an EMBL/GenBank/DDBJ whole genome shotgun (WGS) entry which is preliminary data.</text>
</comment>
<dbReference type="InterPro" id="IPR029063">
    <property type="entry name" value="SAM-dependent_MTases_sf"/>
</dbReference>
<protein>
    <recommendedName>
        <fullName evidence="3">Methyltransferase type 11 domain-containing protein</fullName>
    </recommendedName>
</protein>
<organism evidence="1 2">
    <name type="scientific">Chrysochromulina tobinii</name>
    <dbReference type="NCBI Taxonomy" id="1460289"/>
    <lineage>
        <taxon>Eukaryota</taxon>
        <taxon>Haptista</taxon>
        <taxon>Haptophyta</taxon>
        <taxon>Prymnesiophyceae</taxon>
        <taxon>Prymnesiales</taxon>
        <taxon>Chrysochromulinaceae</taxon>
        <taxon>Chrysochromulina</taxon>
    </lineage>
</organism>
<evidence type="ECO:0000313" key="1">
    <source>
        <dbReference type="EMBL" id="KOO53783.1"/>
    </source>
</evidence>
<dbReference type="AlphaFoldDB" id="A0A0M0LSQ1"/>
<proteinExistence type="predicted"/>
<reference evidence="2" key="1">
    <citation type="journal article" date="2015" name="PLoS Genet.">
        <title>Genome Sequence and Transcriptome Analyses of Chrysochromulina tobin: Metabolic Tools for Enhanced Algal Fitness in the Prominent Order Prymnesiales (Haptophyceae).</title>
        <authorList>
            <person name="Hovde B.T."/>
            <person name="Deodato C.R."/>
            <person name="Hunsperger H.M."/>
            <person name="Ryken S.A."/>
            <person name="Yost W."/>
            <person name="Jha R.K."/>
            <person name="Patterson J."/>
            <person name="Monnat R.J. Jr."/>
            <person name="Barlow S.B."/>
            <person name="Starkenburg S.R."/>
            <person name="Cattolico R.A."/>
        </authorList>
    </citation>
    <scope>NUCLEOTIDE SEQUENCE</scope>
    <source>
        <strain evidence="2">CCMP291</strain>
    </source>
</reference>
<dbReference type="SUPFAM" id="SSF53335">
    <property type="entry name" value="S-adenosyl-L-methionine-dependent methyltransferases"/>
    <property type="match status" value="1"/>
</dbReference>
<name>A0A0M0LSQ1_9EUKA</name>
<accession>A0A0M0LSQ1</accession>